<sequence>MRRVLGSLVIGVVVAGVLVGCDGESGTPVATSSAPVALWDPCSQISDDALRVSGVDPATEESGIGGVHQSGWEMCTWKGDKYHLTVFSTGRTVAEFEQKPGYVDFRDVTFAGRTGRQYRVEGASMDLACDVVFSAQQGVVGIGILNSPVLEPEELDDPCSYMRQVGEVLVPMFPN</sequence>
<dbReference type="RefSeq" id="WP_378601877.1">
    <property type="nucleotide sequence ID" value="NZ_JBHSQN010000003.1"/>
</dbReference>
<dbReference type="EMBL" id="JBHSQN010000003">
    <property type="protein sequence ID" value="MFC6011022.1"/>
    <property type="molecule type" value="Genomic_DNA"/>
</dbReference>
<proteinExistence type="predicted"/>
<name>A0ABW1JQ05_9NOCA</name>
<dbReference type="Proteomes" id="UP001596223">
    <property type="component" value="Unassembled WGS sequence"/>
</dbReference>
<accession>A0ABW1JQ05</accession>
<evidence type="ECO:0000313" key="2">
    <source>
        <dbReference type="Proteomes" id="UP001596223"/>
    </source>
</evidence>
<reference evidence="2" key="1">
    <citation type="journal article" date="2019" name="Int. J. Syst. Evol. Microbiol.">
        <title>The Global Catalogue of Microorganisms (GCM) 10K type strain sequencing project: providing services to taxonomists for standard genome sequencing and annotation.</title>
        <authorList>
            <consortium name="The Broad Institute Genomics Platform"/>
            <consortium name="The Broad Institute Genome Sequencing Center for Infectious Disease"/>
            <person name="Wu L."/>
            <person name="Ma J."/>
        </authorList>
    </citation>
    <scope>NUCLEOTIDE SEQUENCE [LARGE SCALE GENOMIC DNA]</scope>
    <source>
        <strain evidence="2">CCUG 36956</strain>
    </source>
</reference>
<evidence type="ECO:0000313" key="1">
    <source>
        <dbReference type="EMBL" id="MFC6011022.1"/>
    </source>
</evidence>
<dbReference type="PROSITE" id="PS51257">
    <property type="entry name" value="PROKAR_LIPOPROTEIN"/>
    <property type="match status" value="1"/>
</dbReference>
<dbReference type="Pfam" id="PF12079">
    <property type="entry name" value="DUF3558"/>
    <property type="match status" value="1"/>
</dbReference>
<gene>
    <name evidence="1" type="ORF">ACFP3H_08155</name>
</gene>
<comment type="caution">
    <text evidence="1">The sequence shown here is derived from an EMBL/GenBank/DDBJ whole genome shotgun (WGS) entry which is preliminary data.</text>
</comment>
<dbReference type="InterPro" id="IPR024520">
    <property type="entry name" value="DUF3558"/>
</dbReference>
<protein>
    <submittedName>
        <fullName evidence="1">DUF3558 domain-containing protein</fullName>
    </submittedName>
</protein>
<keyword evidence="2" id="KW-1185">Reference proteome</keyword>
<organism evidence="1 2">
    <name type="scientific">Nocardia lasii</name>
    <dbReference type="NCBI Taxonomy" id="1616107"/>
    <lineage>
        <taxon>Bacteria</taxon>
        <taxon>Bacillati</taxon>
        <taxon>Actinomycetota</taxon>
        <taxon>Actinomycetes</taxon>
        <taxon>Mycobacteriales</taxon>
        <taxon>Nocardiaceae</taxon>
        <taxon>Nocardia</taxon>
    </lineage>
</organism>